<dbReference type="Gene3D" id="3.60.10.10">
    <property type="entry name" value="Endonuclease/exonuclease/phosphatase"/>
    <property type="match status" value="1"/>
</dbReference>
<keyword evidence="7" id="KW-0812">Transmembrane</keyword>
<dbReference type="InterPro" id="IPR036691">
    <property type="entry name" value="Endo/exonu/phosph_ase_sf"/>
</dbReference>
<comment type="similarity">
    <text evidence="3">Belongs to the neutral sphingomyelinase family.</text>
</comment>
<dbReference type="PANTHER" id="PTHR16320:SF9">
    <property type="entry name" value="SPHINGOMYELIN PHOSPHODIESTERASE 5"/>
    <property type="match status" value="1"/>
</dbReference>
<proteinExistence type="inferred from homology"/>
<reference evidence="9" key="1">
    <citation type="submission" date="2025-08" db="UniProtKB">
        <authorList>
            <consortium name="Ensembl"/>
        </authorList>
    </citation>
    <scope>IDENTIFICATION</scope>
    <source>
        <strain evidence="9">broiler</strain>
    </source>
</reference>
<comment type="pathway">
    <text evidence="1">Lipid metabolism; sphingolipid metabolism.</text>
</comment>
<comment type="pathway">
    <text evidence="2">Sphingolipid metabolism.</text>
</comment>
<feature type="transmembrane region" description="Helical" evidence="7">
    <location>
        <begin position="84"/>
        <end position="110"/>
    </location>
</feature>
<keyword evidence="10" id="KW-1185">Reference proteome</keyword>
<keyword evidence="5" id="KW-0746">Sphingolipid metabolism</keyword>
<dbReference type="GO" id="GO:0006684">
    <property type="term" value="P:sphingomyelin metabolic process"/>
    <property type="evidence" value="ECO:0000318"/>
    <property type="project" value="GO_Central"/>
</dbReference>
<dbReference type="Proteomes" id="UP000000539">
    <property type="component" value="Unassembled WGS sequence"/>
</dbReference>
<reference evidence="9" key="2">
    <citation type="submission" date="2025-09" db="UniProtKB">
        <authorList>
            <consortium name="Ensembl"/>
        </authorList>
    </citation>
    <scope>IDENTIFICATION</scope>
    <source>
        <strain evidence="9">broiler</strain>
    </source>
</reference>
<dbReference type="AlphaFoldDB" id="A0A8V0X7P6"/>
<evidence type="ECO:0000256" key="5">
    <source>
        <dbReference type="ARBA" id="ARBA00022919"/>
    </source>
</evidence>
<evidence type="ECO:0000259" key="8">
    <source>
        <dbReference type="Pfam" id="PF03372"/>
    </source>
</evidence>
<evidence type="ECO:0000256" key="7">
    <source>
        <dbReference type="SAM" id="Phobius"/>
    </source>
</evidence>
<feature type="domain" description="Endonuclease/exonuclease/phosphatase" evidence="8">
    <location>
        <begin position="431"/>
        <end position="582"/>
    </location>
</feature>
<evidence type="ECO:0000256" key="2">
    <source>
        <dbReference type="ARBA" id="ARBA00004991"/>
    </source>
</evidence>
<keyword evidence="7" id="KW-0472">Membrane</keyword>
<evidence type="ECO:0000256" key="3">
    <source>
        <dbReference type="ARBA" id="ARBA00006335"/>
    </source>
</evidence>
<feature type="transmembrane region" description="Helical" evidence="7">
    <location>
        <begin position="40"/>
        <end position="63"/>
    </location>
</feature>
<dbReference type="OrthoDB" id="9118987at2759"/>
<keyword evidence="7" id="KW-1133">Transmembrane helix</keyword>
<feature type="region of interest" description="Disordered" evidence="6">
    <location>
        <begin position="182"/>
        <end position="422"/>
    </location>
</feature>
<name>A0A8V0X7P6_CHICK</name>
<evidence type="ECO:0000313" key="9">
    <source>
        <dbReference type="Ensembl" id="ENSGALP00010000475.1"/>
    </source>
</evidence>
<keyword evidence="5" id="KW-0443">Lipid metabolism</keyword>
<dbReference type="GO" id="GO:0004620">
    <property type="term" value="F:phospholipase activity"/>
    <property type="evidence" value="ECO:0000318"/>
    <property type="project" value="GO_Central"/>
</dbReference>
<gene>
    <name evidence="9" type="primary">LOC121108934</name>
</gene>
<dbReference type="SUPFAM" id="SSF56219">
    <property type="entry name" value="DNase I-like"/>
    <property type="match status" value="1"/>
</dbReference>
<dbReference type="GO" id="GO:0016020">
    <property type="term" value="C:membrane"/>
    <property type="evidence" value="ECO:0007669"/>
    <property type="project" value="GOC"/>
</dbReference>
<sequence length="586" mass="63997">MGPDLWGRHCPREPLPQWGPGLRGRGQAPMLPTPLFPTRAVAALNAVAQALLFPAAFTLNLLLDLRPTTAQRRLRCRWVDVAARAALGSLLAVLLLLAMPAAVVGLLLWLPAQRARRPFAYSCWVPEGPAMPWDGRRRREFTFVSANVCLLPSGLAKFSNLGQTGSRARFLASSLVPQCPTDRQPLVGSGDAKGWGYGGTRTERRGDGGAATEIPRDPKEGLRVTPKEPSEDNRREAVIDMAGDGVKGTPWAPTTTHTPWGGVKDTSKDPTVDTPMGKDTPWNPSKATPRHRDPPMDEDTPWDPSRATPMDKATPWDPTSATPMDKATPWDPTRAVPMDKDTPWDPTSTTPMDKATPWDPTSATPMDKDTPWDPTRVAPMDKATRWDPTRAAPMDKDTPKDSTSATPRHRDPLQPTFLGSSPQLWERFPPDADFVCLQEVFDPMAEAVLCRQLGLRYPHVFHGVGAGGLHDGGLKLLGSGLLVAARYPPLAASFYCYPNGAGEDALAAKGLLCIQVLLGSQDGRRVLGYLSCTHLQAPERDTAVRSEQLRAALRWGRHFREQHTNTGDVVAFDVLCGDLNFDNCSH</sequence>
<dbReference type="EC" id="3.1.4.12" evidence="4"/>
<evidence type="ECO:0000256" key="4">
    <source>
        <dbReference type="ARBA" id="ARBA00012369"/>
    </source>
</evidence>
<feature type="compositionally biased region" description="Low complexity" evidence="6">
    <location>
        <begin position="248"/>
        <end position="262"/>
    </location>
</feature>
<evidence type="ECO:0000256" key="1">
    <source>
        <dbReference type="ARBA" id="ARBA00004760"/>
    </source>
</evidence>
<organism evidence="9 10">
    <name type="scientific">Gallus gallus</name>
    <name type="common">Chicken</name>
    <dbReference type="NCBI Taxonomy" id="9031"/>
    <lineage>
        <taxon>Eukaryota</taxon>
        <taxon>Metazoa</taxon>
        <taxon>Chordata</taxon>
        <taxon>Craniata</taxon>
        <taxon>Vertebrata</taxon>
        <taxon>Euteleostomi</taxon>
        <taxon>Archelosauria</taxon>
        <taxon>Archosauria</taxon>
        <taxon>Dinosauria</taxon>
        <taxon>Saurischia</taxon>
        <taxon>Theropoda</taxon>
        <taxon>Coelurosauria</taxon>
        <taxon>Aves</taxon>
        <taxon>Neognathae</taxon>
        <taxon>Galloanserae</taxon>
        <taxon>Galliformes</taxon>
        <taxon>Phasianidae</taxon>
        <taxon>Phasianinae</taxon>
        <taxon>Gallus</taxon>
    </lineage>
</organism>
<evidence type="ECO:0000256" key="6">
    <source>
        <dbReference type="SAM" id="MobiDB-lite"/>
    </source>
</evidence>
<dbReference type="Ensembl" id="ENSGALT00010000909.1">
    <property type="protein sequence ID" value="ENSGALP00010000475.1"/>
    <property type="gene ID" value="ENSGALG00010000436.1"/>
</dbReference>
<feature type="compositionally biased region" description="Basic and acidic residues" evidence="6">
    <location>
        <begin position="382"/>
        <end position="400"/>
    </location>
</feature>
<dbReference type="Pfam" id="PF03372">
    <property type="entry name" value="Exo_endo_phos"/>
    <property type="match status" value="1"/>
</dbReference>
<dbReference type="GeneTree" id="ENSGT00400000022168"/>
<evidence type="ECO:0000313" key="10">
    <source>
        <dbReference type="Proteomes" id="UP000000539"/>
    </source>
</evidence>
<dbReference type="GO" id="GO:0005737">
    <property type="term" value="C:cytoplasm"/>
    <property type="evidence" value="ECO:0000318"/>
    <property type="project" value="GO_Central"/>
</dbReference>
<dbReference type="InterPro" id="IPR038772">
    <property type="entry name" value="Sph/SMPD2-like"/>
</dbReference>
<protein>
    <recommendedName>
        <fullName evidence="4">sphingomyelin phosphodiesterase</fullName>
        <ecNumber evidence="4">3.1.4.12</ecNumber>
    </recommendedName>
</protein>
<dbReference type="PANTHER" id="PTHR16320">
    <property type="entry name" value="SPHINGOMYELINASE FAMILY MEMBER"/>
    <property type="match status" value="1"/>
</dbReference>
<accession>A0A8V0X7P6</accession>
<dbReference type="GO" id="GO:0004767">
    <property type="term" value="F:sphingomyelin phosphodiesterase activity"/>
    <property type="evidence" value="ECO:0007669"/>
    <property type="project" value="UniProtKB-EC"/>
</dbReference>
<dbReference type="InterPro" id="IPR005135">
    <property type="entry name" value="Endo/exonuclease/phosphatase"/>
</dbReference>
<feature type="compositionally biased region" description="Basic and acidic residues" evidence="6">
    <location>
        <begin position="214"/>
        <end position="238"/>
    </location>
</feature>